<feature type="transmembrane region" description="Helical" evidence="1">
    <location>
        <begin position="146"/>
        <end position="165"/>
    </location>
</feature>
<feature type="transmembrane region" description="Helical" evidence="1">
    <location>
        <begin position="116"/>
        <end position="134"/>
    </location>
</feature>
<reference evidence="2 3" key="1">
    <citation type="submission" date="2021-03" db="EMBL/GenBank/DDBJ databases">
        <title>Genomic Encyclopedia of Type Strains, Phase IV (KMG-IV): sequencing the most valuable type-strain genomes for metagenomic binning, comparative biology and taxonomic classification.</title>
        <authorList>
            <person name="Goeker M."/>
        </authorList>
    </citation>
    <scope>NUCLEOTIDE SEQUENCE [LARGE SCALE GENOMIC DNA]</scope>
    <source>
        <strain evidence="2 3">DSM 23491</strain>
    </source>
</reference>
<dbReference type="Proteomes" id="UP001519273">
    <property type="component" value="Unassembled WGS sequence"/>
</dbReference>
<feature type="transmembrane region" description="Helical" evidence="1">
    <location>
        <begin position="40"/>
        <end position="60"/>
    </location>
</feature>
<gene>
    <name evidence="2" type="ORF">J2Z20_002159</name>
</gene>
<feature type="transmembrane region" description="Helical" evidence="1">
    <location>
        <begin position="187"/>
        <end position="205"/>
    </location>
</feature>
<keyword evidence="1" id="KW-0472">Membrane</keyword>
<sequence>MNRFIFFCVFTIYIAISGIIFLFKMPISNNWFDQWIFDKFFVFQFISVVTIGLTIEGSYFNNLSYVRIGNRRKILIKELIGYYTQGFICLNIMFMFIIFGALSLRESGFILQLTDWYFRYLLGIILFINVMSCLKWSNNLILRRHCMLIVFIWLALELILFRPYIKKFYSLDINLLFSWVFHKGPESYYWMLGLVLLTLLLNFRISDKRNFI</sequence>
<keyword evidence="1" id="KW-0812">Transmembrane</keyword>
<evidence type="ECO:0000313" key="3">
    <source>
        <dbReference type="Proteomes" id="UP001519273"/>
    </source>
</evidence>
<comment type="caution">
    <text evidence="2">The sequence shown here is derived from an EMBL/GenBank/DDBJ whole genome shotgun (WGS) entry which is preliminary data.</text>
</comment>
<keyword evidence="1" id="KW-1133">Transmembrane helix</keyword>
<keyword evidence="3" id="KW-1185">Reference proteome</keyword>
<accession>A0ABS4H483</accession>
<evidence type="ECO:0000256" key="1">
    <source>
        <dbReference type="SAM" id="Phobius"/>
    </source>
</evidence>
<protein>
    <submittedName>
        <fullName evidence="2">Uncharacterized protein</fullName>
    </submittedName>
</protein>
<evidence type="ECO:0000313" key="2">
    <source>
        <dbReference type="EMBL" id="MBP1937266.1"/>
    </source>
</evidence>
<name>A0ABS4H483_9BACL</name>
<dbReference type="EMBL" id="JAGGKP010000004">
    <property type="protein sequence ID" value="MBP1937266.1"/>
    <property type="molecule type" value="Genomic_DNA"/>
</dbReference>
<feature type="transmembrane region" description="Helical" evidence="1">
    <location>
        <begin position="80"/>
        <end position="104"/>
    </location>
</feature>
<organism evidence="2 3">
    <name type="scientific">Paenibacillus sediminis</name>
    <dbReference type="NCBI Taxonomy" id="664909"/>
    <lineage>
        <taxon>Bacteria</taxon>
        <taxon>Bacillati</taxon>
        <taxon>Bacillota</taxon>
        <taxon>Bacilli</taxon>
        <taxon>Bacillales</taxon>
        <taxon>Paenibacillaceae</taxon>
        <taxon>Paenibacillus</taxon>
    </lineage>
</organism>
<feature type="transmembrane region" description="Helical" evidence="1">
    <location>
        <begin position="7"/>
        <end position="28"/>
    </location>
</feature>
<proteinExistence type="predicted"/>